<feature type="compositionally biased region" description="Low complexity" evidence="1">
    <location>
        <begin position="281"/>
        <end position="291"/>
    </location>
</feature>
<feature type="compositionally biased region" description="Basic residues" evidence="1">
    <location>
        <begin position="1"/>
        <end position="12"/>
    </location>
</feature>
<feature type="region of interest" description="Disordered" evidence="1">
    <location>
        <begin position="334"/>
        <end position="448"/>
    </location>
</feature>
<dbReference type="EMBL" id="LAYC01000001">
    <property type="protein sequence ID" value="KYK59201.1"/>
    <property type="molecule type" value="Genomic_DNA"/>
</dbReference>
<dbReference type="RefSeq" id="XP_040658553.1">
    <property type="nucleotide sequence ID" value="XM_040797670.1"/>
</dbReference>
<feature type="compositionally biased region" description="Basic and acidic residues" evidence="1">
    <location>
        <begin position="352"/>
        <end position="370"/>
    </location>
</feature>
<feature type="region of interest" description="Disordered" evidence="1">
    <location>
        <begin position="151"/>
        <end position="263"/>
    </location>
</feature>
<dbReference type="AlphaFoldDB" id="A0A151GQ64"/>
<organism evidence="2 3">
    <name type="scientific">Drechmeria coniospora</name>
    <name type="common">Nematophagous fungus</name>
    <name type="synonym">Meria coniospora</name>
    <dbReference type="NCBI Taxonomy" id="98403"/>
    <lineage>
        <taxon>Eukaryota</taxon>
        <taxon>Fungi</taxon>
        <taxon>Dikarya</taxon>
        <taxon>Ascomycota</taxon>
        <taxon>Pezizomycotina</taxon>
        <taxon>Sordariomycetes</taxon>
        <taxon>Hypocreomycetidae</taxon>
        <taxon>Hypocreales</taxon>
        <taxon>Ophiocordycipitaceae</taxon>
        <taxon>Drechmeria</taxon>
    </lineage>
</organism>
<name>A0A151GQ64_DRECN</name>
<evidence type="ECO:0000256" key="1">
    <source>
        <dbReference type="SAM" id="MobiDB-lite"/>
    </source>
</evidence>
<feature type="compositionally biased region" description="Basic and acidic residues" evidence="1">
    <location>
        <begin position="13"/>
        <end position="34"/>
    </location>
</feature>
<evidence type="ECO:0000313" key="2">
    <source>
        <dbReference type="EMBL" id="KYK59201.1"/>
    </source>
</evidence>
<proteinExistence type="predicted"/>
<protein>
    <submittedName>
        <fullName evidence="2">Uncharacterized protein</fullName>
    </submittedName>
</protein>
<dbReference type="Proteomes" id="UP000076580">
    <property type="component" value="Chromosome 01"/>
</dbReference>
<feature type="compositionally biased region" description="Low complexity" evidence="1">
    <location>
        <begin position="190"/>
        <end position="202"/>
    </location>
</feature>
<reference evidence="2 3" key="1">
    <citation type="journal article" date="2016" name="Sci. Rep.">
        <title>Insights into Adaptations to a Near-Obligate Nematode Endoparasitic Lifestyle from the Finished Genome of Drechmeria coniospora.</title>
        <authorList>
            <person name="Zhang L."/>
            <person name="Zhou Z."/>
            <person name="Guo Q."/>
            <person name="Fokkens L."/>
            <person name="Miskei M."/>
            <person name="Pocsi I."/>
            <person name="Zhang W."/>
            <person name="Chen M."/>
            <person name="Wang L."/>
            <person name="Sun Y."/>
            <person name="Donzelli B.G."/>
            <person name="Gibson D.M."/>
            <person name="Nelson D.R."/>
            <person name="Luo J.G."/>
            <person name="Rep M."/>
            <person name="Liu H."/>
            <person name="Yang S."/>
            <person name="Wang J."/>
            <person name="Krasnoff S.B."/>
            <person name="Xu Y."/>
            <person name="Molnar I."/>
            <person name="Lin M."/>
        </authorList>
    </citation>
    <scope>NUCLEOTIDE SEQUENCE [LARGE SCALE GENOMIC DNA]</scope>
    <source>
        <strain evidence="2 3">ARSEF 6962</strain>
    </source>
</reference>
<feature type="region of interest" description="Disordered" evidence="1">
    <location>
        <begin position="276"/>
        <end position="312"/>
    </location>
</feature>
<sequence>MSIFSHIRKSRQQAKEHSAMVAERRKKEEEEKVPYKHVPTHAATDAIASAPPGWREADRPRILEHNRRRSAMAASGHHMNMPGAPRVGSSLSHVSYPGDGADPVARFPRTYSYSGISSPSQRSQEVVYSVHDGYYLQPASWKGKEICRGVDSPQRISPCPSKGWSTTATPSSLAFPLPDLQHHGGTGEPSPVDSSTGSSSSQDDLEIKPTHPAVPPTESVHRLHPSHRRRISDGASDKPASARPPPPACYGQDSRPPPSMRGFASINRVAATPTMHIGALPPTTSIPSPTSWKQPSMDGPCQSSMNPKNTRACSATTLPGLASVAVATPDVGWSVGAPSEPGATRSRNSSVSRRDPVKRRATDEPAEKTTRFSAPERTMPTGVEPRCRDGPTPPSAPGEGILNAFPEPAAVDGSFLSSSSKSKKLSKREGKLVKRSRWLSSKASAVAV</sequence>
<dbReference type="GeneID" id="63712974"/>
<feature type="compositionally biased region" description="Polar residues" evidence="1">
    <location>
        <begin position="438"/>
        <end position="448"/>
    </location>
</feature>
<gene>
    <name evidence="2" type="ORF">DCS_00331</name>
</gene>
<feature type="compositionally biased region" description="Polar residues" evidence="1">
    <location>
        <begin position="301"/>
        <end position="312"/>
    </location>
</feature>
<keyword evidence="3" id="KW-1185">Reference proteome</keyword>
<accession>A0A151GQ64</accession>
<feature type="compositionally biased region" description="Polar residues" evidence="1">
    <location>
        <begin position="163"/>
        <end position="172"/>
    </location>
</feature>
<comment type="caution">
    <text evidence="2">The sequence shown here is derived from an EMBL/GenBank/DDBJ whole genome shotgun (WGS) entry which is preliminary data.</text>
</comment>
<feature type="region of interest" description="Disordered" evidence="1">
    <location>
        <begin position="1"/>
        <end position="56"/>
    </location>
</feature>
<dbReference type="InParanoid" id="A0A151GQ64"/>
<evidence type="ECO:0000313" key="3">
    <source>
        <dbReference type="Proteomes" id="UP000076580"/>
    </source>
</evidence>